<dbReference type="Proteomes" id="UP001445335">
    <property type="component" value="Unassembled WGS sequence"/>
</dbReference>
<accession>A0AAW1RCA4</accession>
<dbReference type="Pfam" id="PF04845">
    <property type="entry name" value="PurA"/>
    <property type="match status" value="2"/>
</dbReference>
<evidence type="ECO:0000256" key="3">
    <source>
        <dbReference type="SAM" id="MobiDB-lite"/>
    </source>
</evidence>
<dbReference type="FunFam" id="3.10.450.700:FF:000002">
    <property type="entry name" value="Transcription factor Pur-alpha 1"/>
    <property type="match status" value="1"/>
</dbReference>
<evidence type="ECO:0000256" key="1">
    <source>
        <dbReference type="ARBA" id="ARBA00009251"/>
    </source>
</evidence>
<comment type="caution">
    <text evidence="4">The sequence shown here is derived from an EMBL/GenBank/DDBJ whole genome shotgun (WGS) entry which is preliminary data.</text>
</comment>
<proteinExistence type="inferred from homology"/>
<keyword evidence="5" id="KW-1185">Reference proteome</keyword>
<dbReference type="GO" id="GO:0005634">
    <property type="term" value="C:nucleus"/>
    <property type="evidence" value="ECO:0007669"/>
    <property type="project" value="TreeGrafter"/>
</dbReference>
<dbReference type="PANTHER" id="PTHR12611">
    <property type="entry name" value="PUR-TRANSCRIPTIONAL ACTIVATOR"/>
    <property type="match status" value="1"/>
</dbReference>
<dbReference type="InterPro" id="IPR006628">
    <property type="entry name" value="PUR-bd_fam"/>
</dbReference>
<dbReference type="PANTHER" id="PTHR12611:SF0">
    <property type="entry name" value="PURINE-RICH BINDING PROTEIN-ALPHA, ISOFORM B"/>
    <property type="match status" value="1"/>
</dbReference>
<dbReference type="EMBL" id="JALJOU010000046">
    <property type="protein sequence ID" value="KAK9831389.1"/>
    <property type="molecule type" value="Genomic_DNA"/>
</dbReference>
<evidence type="ECO:0000313" key="4">
    <source>
        <dbReference type="EMBL" id="KAK9831389.1"/>
    </source>
</evidence>
<dbReference type="GO" id="GO:0000981">
    <property type="term" value="F:DNA-binding transcription factor activity, RNA polymerase II-specific"/>
    <property type="evidence" value="ECO:0007669"/>
    <property type="project" value="TreeGrafter"/>
</dbReference>
<keyword evidence="2" id="KW-0238">DNA-binding</keyword>
<feature type="region of interest" description="Disordered" evidence="3">
    <location>
        <begin position="256"/>
        <end position="278"/>
    </location>
</feature>
<dbReference type="GO" id="GO:0000977">
    <property type="term" value="F:RNA polymerase II transcription regulatory region sequence-specific DNA binding"/>
    <property type="evidence" value="ECO:0007669"/>
    <property type="project" value="InterPro"/>
</dbReference>
<evidence type="ECO:0000256" key="2">
    <source>
        <dbReference type="ARBA" id="ARBA00023125"/>
    </source>
</evidence>
<name>A0AAW1RCA4_9CHLO</name>
<dbReference type="AlphaFoldDB" id="A0AAW1RCA4"/>
<evidence type="ECO:0000313" key="5">
    <source>
        <dbReference type="Proteomes" id="UP001445335"/>
    </source>
</evidence>
<dbReference type="SMART" id="SM00712">
    <property type="entry name" value="PUR"/>
    <property type="match status" value="3"/>
</dbReference>
<comment type="similarity">
    <text evidence="1">Belongs to the PUR DNA-binding protein family.</text>
</comment>
<protein>
    <submittedName>
        <fullName evidence="4">Uncharacterized protein</fullName>
    </submittedName>
</protein>
<dbReference type="Gene3D" id="3.10.450.700">
    <property type="match status" value="3"/>
</dbReference>
<dbReference type="GO" id="GO:0032422">
    <property type="term" value="F:purine-rich negative regulatory element binding"/>
    <property type="evidence" value="ECO:0007669"/>
    <property type="project" value="InterPro"/>
</dbReference>
<gene>
    <name evidence="4" type="ORF">WJX81_000118</name>
</gene>
<sequence length="278" mass="29759">MQGGEEEVSSETLRVESKVFYLDLKRNARGEYLKIAERGTNRERSTIIIPAAGIPWFRELFNYYAGGTNEAGQLVGKEFPIEAKVFFFEPGENPRGRFLRISESGAGPRGRSSIIIPAGGAHCVAWAAFRDTLLRMEGASGQVLIETPELAAVRSTFFSNFPAPAPAQAPGPLLVSVAGQQTVVGPGPAPPSLSDTDTGGRIVRAGHKRYFFDLGSNQKGAFLRITEVVGTDRISIIVPAEALPQFQRAITQCLEQHQGQTPRGGDPGAGPGPSMPPA</sequence>
<reference evidence="4 5" key="1">
    <citation type="journal article" date="2024" name="Nat. Commun.">
        <title>Phylogenomics reveals the evolutionary origins of lichenization in chlorophyte algae.</title>
        <authorList>
            <person name="Puginier C."/>
            <person name="Libourel C."/>
            <person name="Otte J."/>
            <person name="Skaloud P."/>
            <person name="Haon M."/>
            <person name="Grisel S."/>
            <person name="Petersen M."/>
            <person name="Berrin J.G."/>
            <person name="Delaux P.M."/>
            <person name="Dal Grande F."/>
            <person name="Keller J."/>
        </authorList>
    </citation>
    <scope>NUCLEOTIDE SEQUENCE [LARGE SCALE GENOMIC DNA]</scope>
    <source>
        <strain evidence="4 5">SAG 245.80</strain>
    </source>
</reference>
<organism evidence="4 5">
    <name type="scientific">Elliptochloris bilobata</name>
    <dbReference type="NCBI Taxonomy" id="381761"/>
    <lineage>
        <taxon>Eukaryota</taxon>
        <taxon>Viridiplantae</taxon>
        <taxon>Chlorophyta</taxon>
        <taxon>core chlorophytes</taxon>
        <taxon>Trebouxiophyceae</taxon>
        <taxon>Trebouxiophyceae incertae sedis</taxon>
        <taxon>Elliptochloris clade</taxon>
        <taxon>Elliptochloris</taxon>
    </lineage>
</organism>